<keyword evidence="3 5" id="KW-0863">Zinc-finger</keyword>
<dbReference type="InParanoid" id="A0A251U512"/>
<keyword evidence="2" id="KW-0479">Metal-binding</keyword>
<dbReference type="EMBL" id="MNCJ02000323">
    <property type="protein sequence ID" value="KAF5794505.1"/>
    <property type="molecule type" value="Genomic_DNA"/>
</dbReference>
<dbReference type="OrthoDB" id="428577at2759"/>
<dbReference type="Gramene" id="mRNA:HanXRQr2_Chr08g0328831">
    <property type="protein sequence ID" value="CDS:HanXRQr2_Chr08g0328831.1"/>
    <property type="gene ID" value="HanXRQr2_Chr08g0328831"/>
</dbReference>
<dbReference type="InterPro" id="IPR000058">
    <property type="entry name" value="Znf_AN1"/>
</dbReference>
<dbReference type="PANTHER" id="PTHR10634:SF67">
    <property type="entry name" value="AN1-TYPE ZINC FINGER PROTEIN 3"/>
    <property type="match status" value="1"/>
</dbReference>
<evidence type="ECO:0000256" key="1">
    <source>
        <dbReference type="ARBA" id="ARBA00003732"/>
    </source>
</evidence>
<evidence type="ECO:0000256" key="3">
    <source>
        <dbReference type="ARBA" id="ARBA00022771"/>
    </source>
</evidence>
<gene>
    <name evidence="9" type="ORF">HannXRQ_Chr08g0217781</name>
    <name evidence="8" type="ORF">HanXRQr2_Chr08g0328831</name>
</gene>
<dbReference type="EMBL" id="CM007897">
    <property type="protein sequence ID" value="OTG17946.1"/>
    <property type="molecule type" value="Genomic_DNA"/>
</dbReference>
<dbReference type="Proteomes" id="UP000215914">
    <property type="component" value="Chromosome 8"/>
</dbReference>
<protein>
    <submittedName>
        <fullName evidence="9">Putative A20/AN1-like zinc finger family protein</fullName>
    </submittedName>
    <submittedName>
        <fullName evidence="8">Transcription regulator A20-like family</fullName>
    </submittedName>
</protein>
<dbReference type="SMART" id="SM00154">
    <property type="entry name" value="ZnF_AN1"/>
    <property type="match status" value="1"/>
</dbReference>
<dbReference type="OMA" id="MTFCATH"/>
<name>A0A251U512_HELAN</name>
<evidence type="ECO:0000256" key="5">
    <source>
        <dbReference type="PROSITE-ProRule" id="PRU00449"/>
    </source>
</evidence>
<reference evidence="8 10" key="1">
    <citation type="journal article" date="2017" name="Nature">
        <title>The sunflower genome provides insights into oil metabolism, flowering and Asterid evolution.</title>
        <authorList>
            <person name="Badouin H."/>
            <person name="Gouzy J."/>
            <person name="Grassa C.J."/>
            <person name="Murat F."/>
            <person name="Staton S.E."/>
            <person name="Cottret L."/>
            <person name="Lelandais-Briere C."/>
            <person name="Owens G.L."/>
            <person name="Carrere S."/>
            <person name="Mayjonade B."/>
            <person name="Legrand L."/>
            <person name="Gill N."/>
            <person name="Kane N.C."/>
            <person name="Bowers J.E."/>
            <person name="Hubner S."/>
            <person name="Bellec A."/>
            <person name="Berard A."/>
            <person name="Berges H."/>
            <person name="Blanchet N."/>
            <person name="Boniface M.C."/>
            <person name="Brunel D."/>
            <person name="Catrice O."/>
            <person name="Chaidir N."/>
            <person name="Claudel C."/>
            <person name="Donnadieu C."/>
            <person name="Faraut T."/>
            <person name="Fievet G."/>
            <person name="Helmstetter N."/>
            <person name="King M."/>
            <person name="Knapp S.J."/>
            <person name="Lai Z."/>
            <person name="Le Paslier M.C."/>
            <person name="Lippi Y."/>
            <person name="Lorenzon L."/>
            <person name="Mandel J.R."/>
            <person name="Marage G."/>
            <person name="Marchand G."/>
            <person name="Marquand E."/>
            <person name="Bret-Mestries E."/>
            <person name="Morien E."/>
            <person name="Nambeesan S."/>
            <person name="Nguyen T."/>
            <person name="Pegot-Espagnet P."/>
            <person name="Pouilly N."/>
            <person name="Raftis F."/>
            <person name="Sallet E."/>
            <person name="Schiex T."/>
            <person name="Thomas J."/>
            <person name="Vandecasteele C."/>
            <person name="Vares D."/>
            <person name="Vear F."/>
            <person name="Vautrin S."/>
            <person name="Crespi M."/>
            <person name="Mangin B."/>
            <person name="Burke J.M."/>
            <person name="Salse J."/>
            <person name="Munos S."/>
            <person name="Vincourt P."/>
            <person name="Rieseberg L.H."/>
            <person name="Langlade N.B."/>
        </authorList>
    </citation>
    <scope>NUCLEOTIDE SEQUENCE [LARGE SCALE GENOMIC DNA]</scope>
    <source>
        <strain evidence="10">cv. SF193</strain>
        <tissue evidence="8">Leaves</tissue>
    </source>
</reference>
<feature type="domain" description="A20-type" evidence="6">
    <location>
        <begin position="10"/>
        <end position="44"/>
    </location>
</feature>
<dbReference type="GO" id="GO:0008270">
    <property type="term" value="F:zinc ion binding"/>
    <property type="evidence" value="ECO:0007669"/>
    <property type="project" value="UniProtKB-KW"/>
</dbReference>
<keyword evidence="10" id="KW-1185">Reference proteome</keyword>
<evidence type="ECO:0000313" key="10">
    <source>
        <dbReference type="Proteomes" id="UP000215914"/>
    </source>
</evidence>
<sequence>MAEEHKCQQPSTHVLCANNCGFFGSPTTLNLCSKCYKDHCLKDHHISTAKIALTRQPESSSSSRAAVADAAGVPNLVSPDQSLPNLTTPDLTVPTVLVTDAKPEQRNRCGCCRKRVGLTGFTCKCGMVFCGTHRYPEKHECSFDFKTVGKEAIARENPVVKGVKLEKI</sequence>
<feature type="domain" description="AN1-type" evidence="7">
    <location>
        <begin position="103"/>
        <end position="149"/>
    </location>
</feature>
<organism evidence="9 10">
    <name type="scientific">Helianthus annuus</name>
    <name type="common">Common sunflower</name>
    <dbReference type="NCBI Taxonomy" id="4232"/>
    <lineage>
        <taxon>Eukaryota</taxon>
        <taxon>Viridiplantae</taxon>
        <taxon>Streptophyta</taxon>
        <taxon>Embryophyta</taxon>
        <taxon>Tracheophyta</taxon>
        <taxon>Spermatophyta</taxon>
        <taxon>Magnoliopsida</taxon>
        <taxon>eudicotyledons</taxon>
        <taxon>Gunneridae</taxon>
        <taxon>Pentapetalae</taxon>
        <taxon>asterids</taxon>
        <taxon>campanulids</taxon>
        <taxon>Asterales</taxon>
        <taxon>Asteraceae</taxon>
        <taxon>Asteroideae</taxon>
        <taxon>Heliantheae alliance</taxon>
        <taxon>Heliantheae</taxon>
        <taxon>Helianthus</taxon>
    </lineage>
</organism>
<comment type="function">
    <text evidence="1">May be involved in environmental stress response.</text>
</comment>
<dbReference type="Gene3D" id="4.10.1110.10">
    <property type="entry name" value="AN1-like Zinc finger"/>
    <property type="match status" value="1"/>
</dbReference>
<accession>A0A251U512</accession>
<evidence type="ECO:0000313" key="8">
    <source>
        <dbReference type="EMBL" id="KAF5794505.1"/>
    </source>
</evidence>
<dbReference type="FunFam" id="4.10.1110.10:FF:000001">
    <property type="entry name" value="Zinc finger AN1-type containing 6"/>
    <property type="match status" value="1"/>
</dbReference>
<reference evidence="9" key="2">
    <citation type="submission" date="2017-02" db="EMBL/GenBank/DDBJ databases">
        <title>Sunflower complete genome.</title>
        <authorList>
            <person name="Langlade N."/>
            <person name="Munos S."/>
        </authorList>
    </citation>
    <scope>NUCLEOTIDE SEQUENCE [LARGE SCALE GENOMIC DNA]</scope>
    <source>
        <tissue evidence="9">Leaves</tissue>
    </source>
</reference>
<dbReference type="SUPFAM" id="SSF118310">
    <property type="entry name" value="AN1-like Zinc finger"/>
    <property type="match status" value="1"/>
</dbReference>
<dbReference type="FunCoup" id="A0A251U512">
    <property type="interactions" value="2488"/>
</dbReference>
<evidence type="ECO:0000313" key="9">
    <source>
        <dbReference type="EMBL" id="OTG17946.1"/>
    </source>
</evidence>
<dbReference type="SUPFAM" id="SSF57716">
    <property type="entry name" value="Glucocorticoid receptor-like (DNA-binding domain)"/>
    <property type="match status" value="1"/>
</dbReference>
<dbReference type="PROSITE" id="PS51036">
    <property type="entry name" value="ZF_A20"/>
    <property type="match status" value="1"/>
</dbReference>
<dbReference type="InterPro" id="IPR002653">
    <property type="entry name" value="Znf_A20"/>
</dbReference>
<dbReference type="PROSITE" id="PS51039">
    <property type="entry name" value="ZF_AN1"/>
    <property type="match status" value="1"/>
</dbReference>
<dbReference type="PANTHER" id="PTHR10634">
    <property type="entry name" value="AN1-TYPE ZINC FINGER PROTEIN"/>
    <property type="match status" value="1"/>
</dbReference>
<dbReference type="InterPro" id="IPR035896">
    <property type="entry name" value="AN1-like_Znf"/>
</dbReference>
<evidence type="ECO:0000259" key="7">
    <source>
        <dbReference type="PROSITE" id="PS51039"/>
    </source>
</evidence>
<dbReference type="GO" id="GO:0003677">
    <property type="term" value="F:DNA binding"/>
    <property type="evidence" value="ECO:0007669"/>
    <property type="project" value="InterPro"/>
</dbReference>
<keyword evidence="4" id="KW-0862">Zinc</keyword>
<dbReference type="SMART" id="SM00259">
    <property type="entry name" value="ZnF_A20"/>
    <property type="match status" value="1"/>
</dbReference>
<dbReference type="STRING" id="4232.A0A251U512"/>
<proteinExistence type="predicted"/>
<dbReference type="Pfam" id="PF01428">
    <property type="entry name" value="zf-AN1"/>
    <property type="match status" value="1"/>
</dbReference>
<dbReference type="AlphaFoldDB" id="A0A251U512"/>
<evidence type="ECO:0000256" key="4">
    <source>
        <dbReference type="ARBA" id="ARBA00022833"/>
    </source>
</evidence>
<reference evidence="8" key="3">
    <citation type="submission" date="2020-06" db="EMBL/GenBank/DDBJ databases">
        <title>Helianthus annuus Genome sequencing and assembly Release 2.</title>
        <authorList>
            <person name="Gouzy J."/>
            <person name="Langlade N."/>
            <person name="Munos S."/>
        </authorList>
    </citation>
    <scope>NUCLEOTIDE SEQUENCE</scope>
    <source>
        <tissue evidence="8">Leaves</tissue>
    </source>
</reference>
<dbReference type="Pfam" id="PF01754">
    <property type="entry name" value="zf-A20"/>
    <property type="match status" value="1"/>
</dbReference>
<evidence type="ECO:0000259" key="6">
    <source>
        <dbReference type="PROSITE" id="PS51036"/>
    </source>
</evidence>
<dbReference type="InterPro" id="IPR050652">
    <property type="entry name" value="AN1_A20_ZnFinger"/>
</dbReference>
<evidence type="ECO:0000256" key="2">
    <source>
        <dbReference type="ARBA" id="ARBA00022723"/>
    </source>
</evidence>
<dbReference type="Gene3D" id="1.20.5.4770">
    <property type="match status" value="1"/>
</dbReference>